<dbReference type="EMBL" id="JAENGY010000954">
    <property type="protein sequence ID" value="KAG6954355.1"/>
    <property type="molecule type" value="Genomic_DNA"/>
</dbReference>
<dbReference type="AlphaFoldDB" id="A0A8J5IN63"/>
<evidence type="ECO:0000313" key="2">
    <source>
        <dbReference type="Proteomes" id="UP000709295"/>
    </source>
</evidence>
<sequence length="107" mass="12207">MSWRVSVNVDLETIPEPPSLPEEIAVFWGKFLWAENPWIPDVTAQCLPRRKLIRIQVTSIQQLNIMKTERAVYTCRVSTNSGFDRGHTVAKMQRWLVAILLTSPAAS</sequence>
<dbReference type="Proteomes" id="UP000709295">
    <property type="component" value="Unassembled WGS sequence"/>
</dbReference>
<organism evidence="1 2">
    <name type="scientific">Phytophthora aleatoria</name>
    <dbReference type="NCBI Taxonomy" id="2496075"/>
    <lineage>
        <taxon>Eukaryota</taxon>
        <taxon>Sar</taxon>
        <taxon>Stramenopiles</taxon>
        <taxon>Oomycota</taxon>
        <taxon>Peronosporomycetes</taxon>
        <taxon>Peronosporales</taxon>
        <taxon>Peronosporaceae</taxon>
        <taxon>Phytophthora</taxon>
    </lineage>
</organism>
<reference evidence="1" key="1">
    <citation type="submission" date="2021-01" db="EMBL/GenBank/DDBJ databases">
        <title>Phytophthora aleatoria, a newly-described species from Pinus radiata is distinct from Phytophthora cactorum isolates based on comparative genomics.</title>
        <authorList>
            <person name="Mcdougal R."/>
            <person name="Panda P."/>
            <person name="Williams N."/>
            <person name="Studholme D.J."/>
        </authorList>
    </citation>
    <scope>NUCLEOTIDE SEQUENCE</scope>
    <source>
        <strain evidence="1">NZFS 4037</strain>
    </source>
</reference>
<proteinExistence type="predicted"/>
<protein>
    <submittedName>
        <fullName evidence="1">Uncharacterized protein</fullName>
    </submittedName>
</protein>
<gene>
    <name evidence="1" type="ORF">JG688_00012386</name>
</gene>
<keyword evidence="2" id="KW-1185">Reference proteome</keyword>
<evidence type="ECO:0000313" key="1">
    <source>
        <dbReference type="EMBL" id="KAG6954355.1"/>
    </source>
</evidence>
<accession>A0A8J5IN63</accession>
<comment type="caution">
    <text evidence="1">The sequence shown here is derived from an EMBL/GenBank/DDBJ whole genome shotgun (WGS) entry which is preliminary data.</text>
</comment>
<name>A0A8J5IN63_9STRA</name>